<dbReference type="RefSeq" id="WP_053934524.1">
    <property type="nucleotide sequence ID" value="NZ_CP048875.1"/>
</dbReference>
<organism evidence="4 5">
    <name type="scientific">Streptomyces albus</name>
    <dbReference type="NCBI Taxonomy" id="1888"/>
    <lineage>
        <taxon>Bacteria</taxon>
        <taxon>Bacillati</taxon>
        <taxon>Actinomycetota</taxon>
        <taxon>Actinomycetes</taxon>
        <taxon>Kitasatosporales</taxon>
        <taxon>Streptomycetaceae</taxon>
        <taxon>Streptomyces</taxon>
    </lineage>
</organism>
<evidence type="ECO:0000313" key="4">
    <source>
        <dbReference type="EMBL" id="TGG86204.1"/>
    </source>
</evidence>
<proteinExistence type="predicted"/>
<dbReference type="SUPFAM" id="SSF51679">
    <property type="entry name" value="Bacterial luciferase-like"/>
    <property type="match status" value="2"/>
</dbReference>
<sequence>MTSTRRLQVPLSVLDRSLTREGEPSGRALRETVRFAQQAEELGFSRFWVSEHHAVPGIAGSAPTVLAAAVASATSRIRVGTGGVMLPNHQPLVVAEQFGVLASLFPGRIDMGLGRSVGFTDGVRKALGVGKDAADGFSEQLSELLAYFDGTGTVRARPAEGLRVPPFILAVGSGAAVAAAHGLPLVIGAARDERRMREAIDLYRETFRPREAAAPSAPAIGAGPAAEPAGADARQGGWAGAAGLSGAPDGDGPTGGERGAAGPDGPAAYPAVPYVVVAVNAAVADSRERAELLQIPEAWSTAVSRTRGTFTPLLPPEEILSRVMSQKERAAFDAARQSQLWGTADEVADELASLVSRTGADELLLTLNTHDPADRLDSYRRLAEAAGVARRPVPGALG</sequence>
<keyword evidence="4" id="KW-0560">Oxidoreductase</keyword>
<dbReference type="InterPro" id="IPR050766">
    <property type="entry name" value="Bact_Lucif_Oxidored"/>
</dbReference>
<dbReference type="InterPro" id="IPR011251">
    <property type="entry name" value="Luciferase-like_dom"/>
</dbReference>
<reference evidence="4 5" key="1">
    <citation type="submission" date="2018-10" db="EMBL/GenBank/DDBJ databases">
        <title>Isolation of pseudouridimycin from Streptomyces albus DSM 40763.</title>
        <authorList>
            <person name="Rosenqvist P."/>
            <person name="Metsae-Ketelae M."/>
            <person name="Virta P."/>
        </authorList>
    </citation>
    <scope>NUCLEOTIDE SEQUENCE [LARGE SCALE GENOMIC DNA]</scope>
    <source>
        <strain evidence="4 5">DSM 40763</strain>
    </source>
</reference>
<feature type="domain" description="Luciferase-like" evidence="3">
    <location>
        <begin position="25"/>
        <end position="214"/>
    </location>
</feature>
<dbReference type="NCBIfam" id="TIGR03558">
    <property type="entry name" value="oxido_grp_1"/>
    <property type="match status" value="1"/>
</dbReference>
<dbReference type="GO" id="GO:0005829">
    <property type="term" value="C:cytosol"/>
    <property type="evidence" value="ECO:0007669"/>
    <property type="project" value="TreeGrafter"/>
</dbReference>
<accession>A0A6C1CAK5</accession>
<evidence type="ECO:0000256" key="1">
    <source>
        <dbReference type="ARBA" id="ARBA00007789"/>
    </source>
</evidence>
<dbReference type="EC" id="1.-.-.-" evidence="4"/>
<dbReference type="AlphaFoldDB" id="A0A6C1CAK5"/>
<dbReference type="Proteomes" id="UP000298111">
    <property type="component" value="Unassembled WGS sequence"/>
</dbReference>
<gene>
    <name evidence="4" type="ORF">D8771_07375</name>
</gene>
<dbReference type="GeneID" id="75179826"/>
<name>A0A6C1CAK5_9ACTN</name>
<evidence type="ECO:0000259" key="3">
    <source>
        <dbReference type="Pfam" id="PF00296"/>
    </source>
</evidence>
<feature type="region of interest" description="Disordered" evidence="2">
    <location>
        <begin position="214"/>
        <end position="264"/>
    </location>
</feature>
<dbReference type="GO" id="GO:0016705">
    <property type="term" value="F:oxidoreductase activity, acting on paired donors, with incorporation or reduction of molecular oxygen"/>
    <property type="evidence" value="ECO:0007669"/>
    <property type="project" value="InterPro"/>
</dbReference>
<evidence type="ECO:0000313" key="5">
    <source>
        <dbReference type="Proteomes" id="UP000298111"/>
    </source>
</evidence>
<protein>
    <submittedName>
        <fullName evidence="4">MsnO8 family LLM class oxidoreductase</fullName>
        <ecNumber evidence="4">1.-.-.-</ecNumber>
    </submittedName>
</protein>
<comment type="similarity">
    <text evidence="1">To bacterial alkanal monooxygenase alpha and beta chains.</text>
</comment>
<evidence type="ECO:0000256" key="2">
    <source>
        <dbReference type="SAM" id="MobiDB-lite"/>
    </source>
</evidence>
<dbReference type="InterPro" id="IPR019949">
    <property type="entry name" value="CmoO-like"/>
</dbReference>
<feature type="compositionally biased region" description="Low complexity" evidence="2">
    <location>
        <begin position="214"/>
        <end position="233"/>
    </location>
</feature>
<dbReference type="InterPro" id="IPR036661">
    <property type="entry name" value="Luciferase-like_sf"/>
</dbReference>
<dbReference type="Pfam" id="PF00296">
    <property type="entry name" value="Bac_luciferase"/>
    <property type="match status" value="1"/>
</dbReference>
<dbReference type="PANTHER" id="PTHR30137:SF6">
    <property type="entry name" value="LUCIFERASE-LIKE MONOOXYGENASE"/>
    <property type="match status" value="1"/>
</dbReference>
<dbReference type="Gene3D" id="3.20.20.30">
    <property type="entry name" value="Luciferase-like domain"/>
    <property type="match status" value="1"/>
</dbReference>
<comment type="caution">
    <text evidence="4">The sequence shown here is derived from an EMBL/GenBank/DDBJ whole genome shotgun (WGS) entry which is preliminary data.</text>
</comment>
<dbReference type="EMBL" id="RCIY01000040">
    <property type="protein sequence ID" value="TGG86204.1"/>
    <property type="molecule type" value="Genomic_DNA"/>
</dbReference>
<dbReference type="PANTHER" id="PTHR30137">
    <property type="entry name" value="LUCIFERASE-LIKE MONOOXYGENASE"/>
    <property type="match status" value="1"/>
</dbReference>